<evidence type="ECO:0000259" key="6">
    <source>
        <dbReference type="Pfam" id="PF04542"/>
    </source>
</evidence>
<dbReference type="GO" id="GO:0003677">
    <property type="term" value="F:DNA binding"/>
    <property type="evidence" value="ECO:0007669"/>
    <property type="project" value="UniProtKB-KW"/>
</dbReference>
<proteinExistence type="predicted"/>
<dbReference type="SUPFAM" id="SSF110221">
    <property type="entry name" value="AbfB domain"/>
    <property type="match status" value="1"/>
</dbReference>
<dbReference type="InterPro" id="IPR014284">
    <property type="entry name" value="RNA_pol_sigma-70_dom"/>
</dbReference>
<reference evidence="8" key="1">
    <citation type="submission" date="2021-01" db="EMBL/GenBank/DDBJ databases">
        <title>Whole genome shotgun sequence of Actinoplanes rishiriensis NBRC 108556.</title>
        <authorList>
            <person name="Komaki H."/>
            <person name="Tamura T."/>
        </authorList>
    </citation>
    <scope>NUCLEOTIDE SEQUENCE</scope>
    <source>
        <strain evidence="8">NBRC 108556</strain>
    </source>
</reference>
<protein>
    <recommendedName>
        <fullName evidence="10">RNA polymerase sigma factor</fullName>
    </recommendedName>
</protein>
<dbReference type="AlphaFoldDB" id="A0A919MNM1"/>
<name>A0A919MNM1_9ACTN</name>
<evidence type="ECO:0000256" key="5">
    <source>
        <dbReference type="SAM" id="MobiDB-lite"/>
    </source>
</evidence>
<dbReference type="SUPFAM" id="SSF88946">
    <property type="entry name" value="Sigma2 domain of RNA polymerase sigma factors"/>
    <property type="match status" value="1"/>
</dbReference>
<dbReference type="PANTHER" id="PTHR43133:SF8">
    <property type="entry name" value="RNA POLYMERASE SIGMA FACTOR HI_1459-RELATED"/>
    <property type="match status" value="1"/>
</dbReference>
<dbReference type="Gene3D" id="1.10.1740.10">
    <property type="match status" value="1"/>
</dbReference>
<gene>
    <name evidence="8" type="ORF">Ari01nite_16410</name>
</gene>
<dbReference type="Pfam" id="PF04542">
    <property type="entry name" value="Sigma70_r2"/>
    <property type="match status" value="1"/>
</dbReference>
<keyword evidence="4" id="KW-0804">Transcription</keyword>
<dbReference type="NCBIfam" id="TIGR02937">
    <property type="entry name" value="sigma70-ECF"/>
    <property type="match status" value="1"/>
</dbReference>
<keyword evidence="3" id="KW-0238">DNA-binding</keyword>
<sequence>MEALVRGHLPLVYNLVRQALGARSEVDDVVQEVLLRAVRELPKLRAPESFRAWLAAITVRQVGTYAAKADRAAERIAPLEDAAWKPGADAEEPALLRLEMAQQRRQVKHAGRWLSADERAVLSLWWLETAGELTRAELAAALRVRVGHAGVRVRRMREQLELSRSIVAALEAVPGCDRLSATIADWNGVPGPFWRKRIARHVRSCAVCGPAGERMIPAERLLAGLVAVPAAVDKAVVEAIGGAVTATASGIGLKTALAGAVTVGALTVGLAVAADEKENPDQKEQQPTVTQSQPPPLSTGKVSLESANQSGRYVAILGDAGVLTDVSNDTDRKWATFEVVPGLADRQCYSLLAADGRHLRHLNWRLRASDEQNTVLSRRDATFCARAGWSAGTVALESYNYRGWFLRHTGGEMWVDQFDGSAEFGADGSFLTRPPLD</sequence>
<dbReference type="InterPro" id="IPR036195">
    <property type="entry name" value="AbfB_ABD_sf"/>
</dbReference>
<evidence type="ECO:0000256" key="4">
    <source>
        <dbReference type="ARBA" id="ARBA00023163"/>
    </source>
</evidence>
<evidence type="ECO:0000259" key="7">
    <source>
        <dbReference type="Pfam" id="PF05270"/>
    </source>
</evidence>
<keyword evidence="2" id="KW-0731">Sigma factor</keyword>
<dbReference type="Gene3D" id="2.80.10.50">
    <property type="match status" value="1"/>
</dbReference>
<feature type="domain" description="RNA polymerase sigma-70 region 2" evidence="6">
    <location>
        <begin position="4"/>
        <end position="71"/>
    </location>
</feature>
<dbReference type="Proteomes" id="UP000636960">
    <property type="component" value="Unassembled WGS sequence"/>
</dbReference>
<dbReference type="EMBL" id="BOMV01000011">
    <property type="protein sequence ID" value="GIE94176.1"/>
    <property type="molecule type" value="Genomic_DNA"/>
</dbReference>
<dbReference type="InterPro" id="IPR007934">
    <property type="entry name" value="AbfB_ABD"/>
</dbReference>
<dbReference type="InterPro" id="IPR013325">
    <property type="entry name" value="RNA_pol_sigma_r2"/>
</dbReference>
<dbReference type="GO" id="GO:0046556">
    <property type="term" value="F:alpha-L-arabinofuranosidase activity"/>
    <property type="evidence" value="ECO:0007669"/>
    <property type="project" value="InterPro"/>
</dbReference>
<feature type="region of interest" description="Disordered" evidence="5">
    <location>
        <begin position="276"/>
        <end position="303"/>
    </location>
</feature>
<dbReference type="CDD" id="cd23399">
    <property type="entry name" value="beta-trefoil_ABD_ABFB"/>
    <property type="match status" value="1"/>
</dbReference>
<dbReference type="PANTHER" id="PTHR43133">
    <property type="entry name" value="RNA POLYMERASE ECF-TYPE SIGMA FACTO"/>
    <property type="match status" value="1"/>
</dbReference>
<feature type="domain" description="Alpha-L-arabinofuranosidase B arabinose-binding" evidence="7">
    <location>
        <begin position="303"/>
        <end position="431"/>
    </location>
</feature>
<evidence type="ECO:0000256" key="3">
    <source>
        <dbReference type="ARBA" id="ARBA00023125"/>
    </source>
</evidence>
<organism evidence="8 9">
    <name type="scientific">Paractinoplanes rishiriensis</name>
    <dbReference type="NCBI Taxonomy" id="1050105"/>
    <lineage>
        <taxon>Bacteria</taxon>
        <taxon>Bacillati</taxon>
        <taxon>Actinomycetota</taxon>
        <taxon>Actinomycetes</taxon>
        <taxon>Micromonosporales</taxon>
        <taxon>Micromonosporaceae</taxon>
        <taxon>Paractinoplanes</taxon>
    </lineage>
</organism>
<dbReference type="GO" id="GO:0006352">
    <property type="term" value="P:DNA-templated transcription initiation"/>
    <property type="evidence" value="ECO:0007669"/>
    <property type="project" value="InterPro"/>
</dbReference>
<comment type="caution">
    <text evidence="8">The sequence shown here is derived from an EMBL/GenBank/DDBJ whole genome shotgun (WGS) entry which is preliminary data.</text>
</comment>
<dbReference type="InterPro" id="IPR007627">
    <property type="entry name" value="RNA_pol_sigma70_r2"/>
</dbReference>
<evidence type="ECO:0000256" key="1">
    <source>
        <dbReference type="ARBA" id="ARBA00023015"/>
    </source>
</evidence>
<dbReference type="InterPro" id="IPR039425">
    <property type="entry name" value="RNA_pol_sigma-70-like"/>
</dbReference>
<evidence type="ECO:0000313" key="9">
    <source>
        <dbReference type="Proteomes" id="UP000636960"/>
    </source>
</evidence>
<keyword evidence="1" id="KW-0805">Transcription regulation</keyword>
<dbReference type="GO" id="GO:0016987">
    <property type="term" value="F:sigma factor activity"/>
    <property type="evidence" value="ECO:0007669"/>
    <property type="project" value="UniProtKB-KW"/>
</dbReference>
<evidence type="ECO:0008006" key="10">
    <source>
        <dbReference type="Google" id="ProtNLM"/>
    </source>
</evidence>
<keyword evidence="9" id="KW-1185">Reference proteome</keyword>
<evidence type="ECO:0000313" key="8">
    <source>
        <dbReference type="EMBL" id="GIE94176.1"/>
    </source>
</evidence>
<dbReference type="GO" id="GO:0046373">
    <property type="term" value="P:L-arabinose metabolic process"/>
    <property type="evidence" value="ECO:0007669"/>
    <property type="project" value="InterPro"/>
</dbReference>
<evidence type="ECO:0000256" key="2">
    <source>
        <dbReference type="ARBA" id="ARBA00023082"/>
    </source>
</evidence>
<dbReference type="Pfam" id="PF05270">
    <property type="entry name" value="AbfB"/>
    <property type="match status" value="1"/>
</dbReference>
<accession>A0A919MNM1</accession>